<dbReference type="InterPro" id="IPR001967">
    <property type="entry name" value="Peptidase_S11_N"/>
</dbReference>
<dbReference type="InterPro" id="IPR012338">
    <property type="entry name" value="Beta-lactam/transpept-like"/>
</dbReference>
<dbReference type="SUPFAM" id="SSF56601">
    <property type="entry name" value="beta-lactamase/transpeptidase-like"/>
    <property type="match status" value="1"/>
</dbReference>
<dbReference type="Pfam" id="PF00768">
    <property type="entry name" value="Peptidase_S11"/>
    <property type="match status" value="1"/>
</dbReference>
<evidence type="ECO:0000313" key="3">
    <source>
        <dbReference type="EMBL" id="TDL46151.1"/>
    </source>
</evidence>
<protein>
    <submittedName>
        <fullName evidence="3">D-alanyl-D-alanine carboxypeptidase</fullName>
    </submittedName>
</protein>
<dbReference type="GO" id="GO:0006508">
    <property type="term" value="P:proteolysis"/>
    <property type="evidence" value="ECO:0007669"/>
    <property type="project" value="InterPro"/>
</dbReference>
<evidence type="ECO:0000256" key="1">
    <source>
        <dbReference type="SAM" id="Phobius"/>
    </source>
</evidence>
<accession>A0A4R5YN78</accession>
<organism evidence="3 4">
    <name type="scientific">Microbacterium oleivorans</name>
    <dbReference type="NCBI Taxonomy" id="273677"/>
    <lineage>
        <taxon>Bacteria</taxon>
        <taxon>Bacillati</taxon>
        <taxon>Actinomycetota</taxon>
        <taxon>Actinomycetes</taxon>
        <taxon>Micrococcales</taxon>
        <taxon>Microbacteriaceae</taxon>
        <taxon>Microbacterium</taxon>
    </lineage>
</organism>
<evidence type="ECO:0000313" key="4">
    <source>
        <dbReference type="Proteomes" id="UP000295633"/>
    </source>
</evidence>
<keyword evidence="3" id="KW-0121">Carboxypeptidase</keyword>
<sequence>MATARARYRGPVTVDDAATRTLSTGGRVALGWVDADGRSAVAAPTSTAAYDLLPPLRRRRRVRARIIGIPVLVVFVLAGAYSGAMLLWPLSSVEVTAKAGEAPRLSGAASSIAWPAEGEAAVGVDGFRSATSSDDRVQMASTAKLVTALVVLDRKPLTTGEQGPAYDFTFADRQEYWRYVSQNQSALNVPNDGSLTEYQMLQGMLMASASNYANRLATDAFGSVDDYASAANSWLGENGLDGITVTDASGYGRDNVATPSAMVALAEKAMENPVIAEIVGTKTAELPGAGSFENTNALLGVDGVVGLKTGSFAGYNNLIAAKRVDANGAPLTVFAAVTGQPTSSARLEETERLLDAVAAEAGTPSTLSAGTVVGEVTTAWGATSRLLTEKDASLLLWNGATAESTTSFDVDANAAAGSDAGTLTVTGPNGEAQVPVTIEKALPGPDAWWRLTHPIELTGIGG</sequence>
<comment type="caution">
    <text evidence="3">The sequence shown here is derived from an EMBL/GenBank/DDBJ whole genome shotgun (WGS) entry which is preliminary data.</text>
</comment>
<keyword evidence="1" id="KW-0472">Membrane</keyword>
<keyword evidence="3" id="KW-0645">Protease</keyword>
<keyword evidence="1" id="KW-1133">Transmembrane helix</keyword>
<keyword evidence="1" id="KW-0812">Transmembrane</keyword>
<keyword evidence="3" id="KW-0378">Hydrolase</keyword>
<feature type="domain" description="Peptidase S11 D-alanyl-D-alanine carboxypeptidase A N-terminal" evidence="2">
    <location>
        <begin position="132"/>
        <end position="321"/>
    </location>
</feature>
<name>A0A4R5YN78_9MICO</name>
<dbReference type="Gene3D" id="3.40.710.10">
    <property type="entry name" value="DD-peptidase/beta-lactamase superfamily"/>
    <property type="match status" value="1"/>
</dbReference>
<dbReference type="Proteomes" id="UP000295633">
    <property type="component" value="Unassembled WGS sequence"/>
</dbReference>
<dbReference type="AlphaFoldDB" id="A0A4R5YN78"/>
<dbReference type="EMBL" id="SMZX01000001">
    <property type="protein sequence ID" value="TDL46151.1"/>
    <property type="molecule type" value="Genomic_DNA"/>
</dbReference>
<feature type="transmembrane region" description="Helical" evidence="1">
    <location>
        <begin position="66"/>
        <end position="88"/>
    </location>
</feature>
<dbReference type="GO" id="GO:0009002">
    <property type="term" value="F:serine-type D-Ala-D-Ala carboxypeptidase activity"/>
    <property type="evidence" value="ECO:0007669"/>
    <property type="project" value="InterPro"/>
</dbReference>
<evidence type="ECO:0000259" key="2">
    <source>
        <dbReference type="Pfam" id="PF00768"/>
    </source>
</evidence>
<gene>
    <name evidence="3" type="ORF">E2R54_06920</name>
</gene>
<reference evidence="3 4" key="1">
    <citation type="submission" date="2019-03" db="EMBL/GenBank/DDBJ databases">
        <title>Genome Sequencing and Assembly of Various Microbes Isolated from Partially Reclaimed Soil and Acid Mine Drainage (AMD) Site.</title>
        <authorList>
            <person name="Steinbock B."/>
            <person name="Bechtold R."/>
            <person name="Sevigny J.L."/>
            <person name="Thomas D."/>
            <person name="Cuthill L.R."/>
            <person name="Aveiro Johannsen E.J."/>
            <person name="Thomas K."/>
            <person name="Ghosh A."/>
        </authorList>
    </citation>
    <scope>NUCLEOTIDE SEQUENCE [LARGE SCALE GENOMIC DNA]</scope>
    <source>
        <strain evidence="3 4">F-B2</strain>
    </source>
</reference>
<proteinExistence type="predicted"/>